<feature type="compositionally biased region" description="Low complexity" evidence="1">
    <location>
        <begin position="378"/>
        <end position="389"/>
    </location>
</feature>
<keyword evidence="2" id="KW-1133">Transmembrane helix</keyword>
<feature type="compositionally biased region" description="Gly residues" evidence="1">
    <location>
        <begin position="365"/>
        <end position="377"/>
    </location>
</feature>
<evidence type="ECO:0000313" key="3">
    <source>
        <dbReference type="EMBL" id="GEU28191.1"/>
    </source>
</evidence>
<dbReference type="InterPro" id="IPR043129">
    <property type="entry name" value="ATPase_NBD"/>
</dbReference>
<sequence>MGFFTRTKKKDGWITVSFLRDGLCAARVQRHGGARAVVALSAFYPHEAARSPEALERAARDLKAANYRFGTMLGGGEYQMLTVEAPNVPQDELKTAVRWRLKDMLDFHVDDATIDVLDIPVDANGPARGHSMFAVASRNTLIQARQALFSEAALELTVIDIPEMAQRNISALLETAGRGLALLSFDGDGGLLTITFKGELYLSRRIDVTIGQLLEPDTDKQQQCFDKITLELQRSLDHFDRQFNYVSVNKLLLAPTGAPGLHEYLAANLYTKPCATRRWCCEPADQPVQSHLPQAEEDFHGIADGRGAGRHRGGGAAADLVRRPQRGRAGTARSGRQAAGGRPRTPPGGSQPGVCAASEKPDPGCRGGAGRGRGGRAAPGRGVPRAGHAGQYGRLRRILPRAGAPECQRPVAHRRDDRRRGRRRRHRRTGPRHAADPDTAVHRAPEGAGPGRASSGGGCRCAARGRGAGVRHGAVCGIQPAVAGGGRGRQMKQLQQHWLKLSTKLDAMTLRERALVFLAVTAAILFLVYTVAVEPLLARQKLLLLELKQQQNQVNAIDMEIAAKAQNFVVDPDAASHAQRDTARAEIERISKNLLAVQKGLVAPEKIAPLLEQLLRGNGKLKLVAMKTLPVTGMNQAAAMAATPAVAAPGASATPGAASTPGAAAAPAGTPAAAPAAAPALAAPAVAAAAQAAAIVAPVATAKPRELLYRHGVEIVLQGGYLDMIAYMQALEALPVQLFWGAARLDAQHAVASVVASTVASIAAGAGLHAPHGCGAGPGRSHPAAARSADCRPGPG</sequence>
<dbReference type="AlphaFoldDB" id="A0A699GF47"/>
<dbReference type="EMBL" id="BKCJ010000002">
    <property type="protein sequence ID" value="GEU28191.1"/>
    <property type="molecule type" value="Genomic_DNA"/>
</dbReference>
<name>A0A699GF47_TANCI</name>
<protein>
    <submittedName>
        <fullName evidence="3">Uncharacterized protein</fullName>
    </submittedName>
</protein>
<feature type="compositionally biased region" description="Basic residues" evidence="1">
    <location>
        <begin position="420"/>
        <end position="431"/>
    </location>
</feature>
<gene>
    <name evidence="3" type="ORF">Tci_000169</name>
</gene>
<feature type="transmembrane region" description="Helical" evidence="2">
    <location>
        <begin position="514"/>
        <end position="532"/>
    </location>
</feature>
<feature type="region of interest" description="Disordered" evidence="1">
    <location>
        <begin position="301"/>
        <end position="459"/>
    </location>
</feature>
<keyword evidence="2" id="KW-0812">Transmembrane</keyword>
<evidence type="ECO:0000256" key="2">
    <source>
        <dbReference type="SAM" id="Phobius"/>
    </source>
</evidence>
<dbReference type="SUPFAM" id="SSF53067">
    <property type="entry name" value="Actin-like ATPase domain"/>
    <property type="match status" value="1"/>
</dbReference>
<comment type="caution">
    <text evidence="3">The sequence shown here is derived from an EMBL/GenBank/DDBJ whole genome shotgun (WGS) entry which is preliminary data.</text>
</comment>
<feature type="region of interest" description="Disordered" evidence="1">
    <location>
        <begin position="650"/>
        <end position="669"/>
    </location>
</feature>
<feature type="compositionally biased region" description="Basic and acidic residues" evidence="1">
    <location>
        <begin position="433"/>
        <end position="445"/>
    </location>
</feature>
<accession>A0A699GF47</accession>
<evidence type="ECO:0000256" key="1">
    <source>
        <dbReference type="SAM" id="MobiDB-lite"/>
    </source>
</evidence>
<proteinExistence type="predicted"/>
<reference evidence="3" key="1">
    <citation type="journal article" date="2019" name="Sci. Rep.">
        <title>Draft genome of Tanacetum cinerariifolium, the natural source of mosquito coil.</title>
        <authorList>
            <person name="Yamashiro T."/>
            <person name="Shiraishi A."/>
            <person name="Satake H."/>
            <person name="Nakayama K."/>
        </authorList>
    </citation>
    <scope>NUCLEOTIDE SEQUENCE</scope>
</reference>
<organism evidence="3">
    <name type="scientific">Tanacetum cinerariifolium</name>
    <name type="common">Dalmatian daisy</name>
    <name type="synonym">Chrysanthemum cinerariifolium</name>
    <dbReference type="NCBI Taxonomy" id="118510"/>
    <lineage>
        <taxon>Eukaryota</taxon>
        <taxon>Viridiplantae</taxon>
        <taxon>Streptophyta</taxon>
        <taxon>Embryophyta</taxon>
        <taxon>Tracheophyta</taxon>
        <taxon>Spermatophyta</taxon>
        <taxon>Magnoliopsida</taxon>
        <taxon>eudicotyledons</taxon>
        <taxon>Gunneridae</taxon>
        <taxon>Pentapetalae</taxon>
        <taxon>asterids</taxon>
        <taxon>campanulids</taxon>
        <taxon>Asterales</taxon>
        <taxon>Asteraceae</taxon>
        <taxon>Asteroideae</taxon>
        <taxon>Anthemideae</taxon>
        <taxon>Anthemidinae</taxon>
        <taxon>Tanacetum</taxon>
    </lineage>
</organism>
<feature type="region of interest" description="Disordered" evidence="1">
    <location>
        <begin position="776"/>
        <end position="796"/>
    </location>
</feature>
<feature type="compositionally biased region" description="Gly residues" evidence="1">
    <location>
        <begin position="448"/>
        <end position="459"/>
    </location>
</feature>
<keyword evidence="2" id="KW-0472">Membrane</keyword>